<feature type="compositionally biased region" description="Polar residues" evidence="1">
    <location>
        <begin position="1"/>
        <end position="12"/>
    </location>
</feature>
<evidence type="ECO:0000313" key="3">
    <source>
        <dbReference type="Proteomes" id="UP000242875"/>
    </source>
</evidence>
<dbReference type="AlphaFoldDB" id="A0A261XWN4"/>
<reference evidence="2 3" key="1">
    <citation type="journal article" date="2017" name="Mycologia">
        <title>Bifiguratus adelaidae, gen. et sp. nov., a new member of Mucoromycotina in endophytic and soil-dwelling habitats.</title>
        <authorList>
            <person name="Torres-Cruz T.J."/>
            <person name="Billingsley Tobias T.L."/>
            <person name="Almatruk M."/>
            <person name="Hesse C."/>
            <person name="Kuske C.R."/>
            <person name="Desiro A."/>
            <person name="Benucci G.M."/>
            <person name="Bonito G."/>
            <person name="Stajich J.E."/>
            <person name="Dunlap C."/>
            <person name="Arnold A.E."/>
            <person name="Porras-Alfaro A."/>
        </authorList>
    </citation>
    <scope>NUCLEOTIDE SEQUENCE [LARGE SCALE GENOMIC DNA]</scope>
    <source>
        <strain evidence="2 3">AZ0501</strain>
    </source>
</reference>
<proteinExistence type="predicted"/>
<dbReference type="Proteomes" id="UP000242875">
    <property type="component" value="Unassembled WGS sequence"/>
</dbReference>
<feature type="compositionally biased region" description="Low complexity" evidence="1">
    <location>
        <begin position="14"/>
        <end position="25"/>
    </location>
</feature>
<dbReference type="EMBL" id="MVBO01000127">
    <property type="protein sequence ID" value="OZJ02760.1"/>
    <property type="molecule type" value="Genomic_DNA"/>
</dbReference>
<keyword evidence="3" id="KW-1185">Reference proteome</keyword>
<protein>
    <submittedName>
        <fullName evidence="2">Uncharacterized protein</fullName>
    </submittedName>
</protein>
<name>A0A261XWN4_9FUNG</name>
<sequence>MDSKQIPITTGSIAPPKSATAKAAPGNVPITSSPTIPRTGGPPVADEKAMLRRASVNHALQQQLQDGENQQ</sequence>
<evidence type="ECO:0000313" key="2">
    <source>
        <dbReference type="EMBL" id="OZJ02760.1"/>
    </source>
</evidence>
<gene>
    <name evidence="2" type="ORF">BZG36_03353</name>
</gene>
<comment type="caution">
    <text evidence="2">The sequence shown here is derived from an EMBL/GenBank/DDBJ whole genome shotgun (WGS) entry which is preliminary data.</text>
</comment>
<evidence type="ECO:0000256" key="1">
    <source>
        <dbReference type="SAM" id="MobiDB-lite"/>
    </source>
</evidence>
<organism evidence="2 3">
    <name type="scientific">Bifiguratus adelaidae</name>
    <dbReference type="NCBI Taxonomy" id="1938954"/>
    <lineage>
        <taxon>Eukaryota</taxon>
        <taxon>Fungi</taxon>
        <taxon>Fungi incertae sedis</taxon>
        <taxon>Mucoromycota</taxon>
        <taxon>Mucoromycotina</taxon>
        <taxon>Endogonomycetes</taxon>
        <taxon>Endogonales</taxon>
        <taxon>Endogonales incertae sedis</taxon>
        <taxon>Bifiguratus</taxon>
    </lineage>
</organism>
<feature type="region of interest" description="Disordered" evidence="1">
    <location>
        <begin position="1"/>
        <end position="45"/>
    </location>
</feature>
<accession>A0A261XWN4</accession>